<reference evidence="1" key="1">
    <citation type="submission" date="2019-11" db="EMBL/GenBank/DDBJ databases">
        <title>Microbial mats filling the niche in hypersaline microbial mats.</title>
        <authorList>
            <person name="Wong H.L."/>
            <person name="Macleod F.I."/>
            <person name="White R.A. III"/>
            <person name="Burns B.P."/>
        </authorList>
    </citation>
    <scope>NUCLEOTIDE SEQUENCE</scope>
    <source>
        <strain evidence="1">Bin_327</strain>
    </source>
</reference>
<dbReference type="InterPro" id="IPR027396">
    <property type="entry name" value="DsrEFH-like"/>
</dbReference>
<dbReference type="Proteomes" id="UP000630660">
    <property type="component" value="Unassembled WGS sequence"/>
</dbReference>
<protein>
    <submittedName>
        <fullName evidence="1">Sulfurtransferase complex subunit TusB</fullName>
    </submittedName>
</protein>
<dbReference type="NCBIfam" id="TIGR03011">
    <property type="entry name" value="sulf_tusB_dsrH"/>
    <property type="match status" value="1"/>
</dbReference>
<organism evidence="1 2">
    <name type="scientific">candidate division WOR-3 bacterium</name>
    <dbReference type="NCBI Taxonomy" id="2052148"/>
    <lineage>
        <taxon>Bacteria</taxon>
        <taxon>Bacteria division WOR-3</taxon>
    </lineage>
</organism>
<dbReference type="GO" id="GO:1990228">
    <property type="term" value="C:sulfurtransferase complex"/>
    <property type="evidence" value="ECO:0007669"/>
    <property type="project" value="TreeGrafter"/>
</dbReference>
<dbReference type="PANTHER" id="PTHR37526">
    <property type="entry name" value="PROTEIN TUSB"/>
    <property type="match status" value="1"/>
</dbReference>
<dbReference type="GO" id="GO:0002143">
    <property type="term" value="P:tRNA wobble position uridine thiolation"/>
    <property type="evidence" value="ECO:0007669"/>
    <property type="project" value="InterPro"/>
</dbReference>
<dbReference type="InterPro" id="IPR007215">
    <property type="entry name" value="Sulphur_relay_TusB/DsrH"/>
</dbReference>
<gene>
    <name evidence="1" type="primary">dsrH</name>
    <name evidence="1" type="ORF">GF359_10285</name>
</gene>
<evidence type="ECO:0000313" key="2">
    <source>
        <dbReference type="Proteomes" id="UP000630660"/>
    </source>
</evidence>
<dbReference type="Gene3D" id="3.40.1260.10">
    <property type="entry name" value="DsrEFH-like"/>
    <property type="match status" value="1"/>
</dbReference>
<dbReference type="SUPFAM" id="SSF75169">
    <property type="entry name" value="DsrEFH-like"/>
    <property type="match status" value="1"/>
</dbReference>
<proteinExistence type="predicted"/>
<dbReference type="Pfam" id="PF04077">
    <property type="entry name" value="DsrH"/>
    <property type="match status" value="1"/>
</dbReference>
<evidence type="ECO:0000313" key="1">
    <source>
        <dbReference type="EMBL" id="MBD3365588.1"/>
    </source>
</evidence>
<name>A0A9D5KB15_UNCW3</name>
<dbReference type="PANTHER" id="PTHR37526:SF1">
    <property type="entry name" value="PROTEIN TUSB"/>
    <property type="match status" value="1"/>
</dbReference>
<dbReference type="AlphaFoldDB" id="A0A9D5KB15"/>
<accession>A0A9D5KB15</accession>
<sequence>MVDNLYLVTRSTFERTAWRLALRLAQSGDTICFIQDAVLAVKGPLELRDKMAELESKGVDLRFLAEDLNARSLNASREKTVDYEGLVELIEKASRIIT</sequence>
<dbReference type="EMBL" id="WJKJ01000341">
    <property type="protein sequence ID" value="MBD3365588.1"/>
    <property type="molecule type" value="Genomic_DNA"/>
</dbReference>
<comment type="caution">
    <text evidence="1">The sequence shown here is derived from an EMBL/GenBank/DDBJ whole genome shotgun (WGS) entry which is preliminary data.</text>
</comment>